<dbReference type="SUPFAM" id="SSF46689">
    <property type="entry name" value="Homeodomain-like"/>
    <property type="match status" value="2"/>
</dbReference>
<evidence type="ECO:0000256" key="3">
    <source>
        <dbReference type="ARBA" id="ARBA00023163"/>
    </source>
</evidence>
<dbReference type="PRINTS" id="PR00032">
    <property type="entry name" value="HTHARAC"/>
</dbReference>
<reference evidence="5" key="2">
    <citation type="submission" date="2019-11" db="EMBL/GenBank/DDBJ databases">
        <title>Improved Assembly of Tolypothrix boutellei genome.</title>
        <authorList>
            <person name="Sarangi A.N."/>
            <person name="Mukherjee M."/>
            <person name="Ghosh S."/>
            <person name="Singh D."/>
            <person name="Das A."/>
            <person name="Kant S."/>
            <person name="Prusty A."/>
            <person name="Tripathy S."/>
        </authorList>
    </citation>
    <scope>NUCLEOTIDE SEQUENCE</scope>
    <source>
        <strain evidence="5">VB521301</strain>
    </source>
</reference>
<sequence>MPEGKVPPDRDIDAHLAKDKFGIPMLSSEKAGWNNILVEYWQMPAHELPPQLLSDYIINLHFKGMTKAEIMWDGRLLSKNFTRGEITILPPGMSCKGISLEDSDFLVLRLQPNLITQVAGELGYTEQIEIAPNLGVLSPQIQNIGLALKGELESGCLSGRLYGESLATALASHLLQQHSTFKQNIESYTGGLPKYKLCKILEYINENLERELTLAELASVAEISSYHFARLFKQSTGFTPHQYVINCRIERAKKLLAEKQLSIAEIGDAIGFQSPSHFIALFRKRMAMTPKAYRDRL</sequence>
<dbReference type="RefSeq" id="WP_038090522.1">
    <property type="nucleotide sequence ID" value="NZ_JHEG04000001.1"/>
</dbReference>
<organism evidence="6">
    <name type="scientific">Tolypothrix bouteillei VB521301</name>
    <dbReference type="NCBI Taxonomy" id="1479485"/>
    <lineage>
        <taxon>Bacteria</taxon>
        <taxon>Bacillati</taxon>
        <taxon>Cyanobacteriota</taxon>
        <taxon>Cyanophyceae</taxon>
        <taxon>Nostocales</taxon>
        <taxon>Tolypothrichaceae</taxon>
        <taxon>Tolypothrix</taxon>
    </lineage>
</organism>
<keyword evidence="2" id="KW-0238">DNA-binding</keyword>
<feature type="domain" description="HTH araC/xylS-type" evidence="4">
    <location>
        <begin position="198"/>
        <end position="296"/>
    </location>
</feature>
<evidence type="ECO:0000313" key="5">
    <source>
        <dbReference type="EMBL" id="KAF3885214.1"/>
    </source>
</evidence>
<name>A0A0C1N8Z7_9CYAN</name>
<dbReference type="PANTHER" id="PTHR46796">
    <property type="entry name" value="HTH-TYPE TRANSCRIPTIONAL ACTIVATOR RHAS-RELATED"/>
    <property type="match status" value="1"/>
</dbReference>
<dbReference type="InterPro" id="IPR009057">
    <property type="entry name" value="Homeodomain-like_sf"/>
</dbReference>
<protein>
    <submittedName>
        <fullName evidence="5">Helix-turn-helix transcriptional regulator</fullName>
    </submittedName>
</protein>
<dbReference type="AlphaFoldDB" id="A0A0C1N8Z7"/>
<keyword evidence="1" id="KW-0805">Transcription regulation</keyword>
<dbReference type="GO" id="GO:0043565">
    <property type="term" value="F:sequence-specific DNA binding"/>
    <property type="evidence" value="ECO:0007669"/>
    <property type="project" value="InterPro"/>
</dbReference>
<dbReference type="GO" id="GO:0003700">
    <property type="term" value="F:DNA-binding transcription factor activity"/>
    <property type="evidence" value="ECO:0007669"/>
    <property type="project" value="InterPro"/>
</dbReference>
<dbReference type="EMBL" id="JHEG02000058">
    <property type="protein sequence ID" value="KIE09086.1"/>
    <property type="molecule type" value="Genomic_DNA"/>
</dbReference>
<dbReference type="EMBL" id="JHEG04000001">
    <property type="protein sequence ID" value="KAF3885214.1"/>
    <property type="molecule type" value="Genomic_DNA"/>
</dbReference>
<proteinExistence type="predicted"/>
<dbReference type="Gene3D" id="1.10.10.60">
    <property type="entry name" value="Homeodomain-like"/>
    <property type="match status" value="2"/>
</dbReference>
<evidence type="ECO:0000256" key="2">
    <source>
        <dbReference type="ARBA" id="ARBA00023125"/>
    </source>
</evidence>
<evidence type="ECO:0000256" key="1">
    <source>
        <dbReference type="ARBA" id="ARBA00023015"/>
    </source>
</evidence>
<dbReference type="InterPro" id="IPR018062">
    <property type="entry name" value="HTH_AraC-typ_CS"/>
</dbReference>
<dbReference type="Pfam" id="PF12833">
    <property type="entry name" value="HTH_18"/>
    <property type="match status" value="1"/>
</dbReference>
<comment type="caution">
    <text evidence="6">The sequence shown here is derived from an EMBL/GenBank/DDBJ whole genome shotgun (WGS) entry which is preliminary data.</text>
</comment>
<evidence type="ECO:0000259" key="4">
    <source>
        <dbReference type="PROSITE" id="PS01124"/>
    </source>
</evidence>
<dbReference type="Proteomes" id="UP000029738">
    <property type="component" value="Unassembled WGS sequence"/>
</dbReference>
<dbReference type="STRING" id="1479485.DA73_0232080"/>
<reference evidence="6" key="1">
    <citation type="journal article" date="2015" name="Genome Announc.">
        <title>Draft Genome Sequence of Tolypothrix boutellei Strain VB521301.</title>
        <authorList>
            <person name="Chandrababunaidu M.M."/>
            <person name="Singh D."/>
            <person name="Sen D."/>
            <person name="Bhan S."/>
            <person name="Das S."/>
            <person name="Gupta A."/>
            <person name="Adhikary S.P."/>
            <person name="Tripathy S."/>
        </authorList>
    </citation>
    <scope>NUCLEOTIDE SEQUENCE</scope>
    <source>
        <strain evidence="6">VB521301</strain>
    </source>
</reference>
<gene>
    <name evidence="6" type="ORF">DA73_0232080</name>
    <name evidence="5" type="ORF">DA73_0400006895</name>
</gene>
<dbReference type="PANTHER" id="PTHR46796:SF6">
    <property type="entry name" value="ARAC SUBFAMILY"/>
    <property type="match status" value="1"/>
</dbReference>
<evidence type="ECO:0000313" key="7">
    <source>
        <dbReference type="Proteomes" id="UP000029738"/>
    </source>
</evidence>
<dbReference type="InterPro" id="IPR050204">
    <property type="entry name" value="AraC_XylS_family_regulators"/>
</dbReference>
<dbReference type="InterPro" id="IPR018060">
    <property type="entry name" value="HTH_AraC"/>
</dbReference>
<accession>A0A0C1N8Z7</accession>
<dbReference type="PROSITE" id="PS00041">
    <property type="entry name" value="HTH_ARAC_FAMILY_1"/>
    <property type="match status" value="1"/>
</dbReference>
<dbReference type="SMART" id="SM00342">
    <property type="entry name" value="HTH_ARAC"/>
    <property type="match status" value="1"/>
</dbReference>
<dbReference type="PROSITE" id="PS01124">
    <property type="entry name" value="HTH_ARAC_FAMILY_2"/>
    <property type="match status" value="1"/>
</dbReference>
<keyword evidence="3" id="KW-0804">Transcription</keyword>
<dbReference type="InterPro" id="IPR020449">
    <property type="entry name" value="Tscrpt_reg_AraC-type_HTH"/>
</dbReference>
<keyword evidence="7" id="KW-1185">Reference proteome</keyword>
<evidence type="ECO:0000313" key="6">
    <source>
        <dbReference type="EMBL" id="KIE09086.1"/>
    </source>
</evidence>
<dbReference type="OrthoDB" id="516605at2"/>